<evidence type="ECO:0000256" key="2">
    <source>
        <dbReference type="SAM" id="SignalP"/>
    </source>
</evidence>
<evidence type="ECO:0000313" key="4">
    <source>
        <dbReference type="EMBL" id="MDC0744493.1"/>
    </source>
</evidence>
<feature type="signal peptide" evidence="2">
    <location>
        <begin position="1"/>
        <end position="38"/>
    </location>
</feature>
<feature type="chain" id="PRO_5045760991" evidence="2">
    <location>
        <begin position="39"/>
        <end position="546"/>
    </location>
</feature>
<proteinExistence type="predicted"/>
<dbReference type="PROSITE" id="PS51257">
    <property type="entry name" value="PROKAR_LIPOPROTEIN"/>
    <property type="match status" value="1"/>
</dbReference>
<evidence type="ECO:0000256" key="1">
    <source>
        <dbReference type="SAM" id="MobiDB-lite"/>
    </source>
</evidence>
<sequence length="546" mass="58959">METRRMHRQGTWFKARRGVCAALFAATLAAGCAGPANEKPPASASTPPGAGASTSHAPTSTAQMLLREEVVPGKLSVTVYSHSLVAPDGALHFWTYVSEGLWPLGQREIRFTIKREPGDAEGAFDRELFKLYGLIYELAQQGQFVDVHGRSLLAGPPLLGRDDFHCIIYGPPQPVEGITANAPFLTAVIVTNEEEEVGGQAGYARILARLGADARFYPTPFWTDRKRPSVARPGEVGKTLITRTSRQHLRGVSVRLERKGGLANVSKTKSFFIPGDRIVLRVLPRGQGDLKEAAAAKGNEDGLVMLLEMDPRAGTGLFWYPGQTSPSAITGHAAGSEHLTGNFLILTGKNQENEAAVTEDGFVMMFPEATWKRIREALLAGKEITIPGQGEIPAFAVEHVPTTYENPIDGKRYEAESGWDTVRPQGDGAAPKQSGQVDAAVVLLTSEQEIAQRTTVDDAAGVIKQIIAIVEAQVGTSKGPGSDLLVECELLPGKKKNFEMAQRPVVDQPFAQAIYEKLEKIVIPEVKGPVKFQVVFKIRGGSNPGR</sequence>
<reference evidence="4 5" key="1">
    <citation type="submission" date="2022-11" db="EMBL/GenBank/DDBJ databases">
        <title>Minimal conservation of predation-associated metabolite biosynthetic gene clusters underscores biosynthetic potential of Myxococcota including descriptions for ten novel species: Archangium lansinium sp. nov., Myxococcus landrumus sp. nov., Nannocystis bai.</title>
        <authorList>
            <person name="Ahearne A."/>
            <person name="Stevens C."/>
            <person name="Dowd S."/>
        </authorList>
    </citation>
    <scope>NUCLEOTIDE SEQUENCE [LARGE SCALE GENOMIC DNA]</scope>
    <source>
        <strain evidence="4 5">RJM3</strain>
    </source>
</reference>
<feature type="compositionally biased region" description="Low complexity" evidence="1">
    <location>
        <begin position="35"/>
        <end position="55"/>
    </location>
</feature>
<name>A0ABT5ERP9_9BACT</name>
<accession>A0ABT5ERP9</accession>
<gene>
    <name evidence="4" type="ORF">POL67_24385</name>
</gene>
<dbReference type="EMBL" id="JAQNDO010000001">
    <property type="protein sequence ID" value="MDC0744493.1"/>
    <property type="molecule type" value="Genomic_DNA"/>
</dbReference>
<feature type="region of interest" description="Disordered" evidence="1">
    <location>
        <begin position="35"/>
        <end position="59"/>
    </location>
</feature>
<dbReference type="Proteomes" id="UP001221411">
    <property type="component" value="Unassembled WGS sequence"/>
</dbReference>
<evidence type="ECO:0000313" key="5">
    <source>
        <dbReference type="Proteomes" id="UP001221411"/>
    </source>
</evidence>
<organism evidence="4 5">
    <name type="scientific">Polyangium mundeleinium</name>
    <dbReference type="NCBI Taxonomy" id="2995306"/>
    <lineage>
        <taxon>Bacteria</taxon>
        <taxon>Pseudomonadati</taxon>
        <taxon>Myxococcota</taxon>
        <taxon>Polyangia</taxon>
        <taxon>Polyangiales</taxon>
        <taxon>Polyangiaceae</taxon>
        <taxon>Polyangium</taxon>
    </lineage>
</organism>
<protein>
    <submittedName>
        <fullName evidence="4">DUF3480 domain-containing protein</fullName>
    </submittedName>
</protein>
<comment type="caution">
    <text evidence="4">The sequence shown here is derived from an EMBL/GenBank/DDBJ whole genome shotgun (WGS) entry which is preliminary data.</text>
</comment>
<dbReference type="Pfam" id="PF11979">
    <property type="entry name" value="SARA_C"/>
    <property type="match status" value="1"/>
</dbReference>
<dbReference type="InterPro" id="IPR022557">
    <property type="entry name" value="SARA-like_C"/>
</dbReference>
<keyword evidence="2" id="KW-0732">Signal</keyword>
<keyword evidence="5" id="KW-1185">Reference proteome</keyword>
<evidence type="ECO:0000259" key="3">
    <source>
        <dbReference type="Pfam" id="PF11979"/>
    </source>
</evidence>
<dbReference type="RefSeq" id="WP_271921064.1">
    <property type="nucleotide sequence ID" value="NZ_JAQNDO010000001.1"/>
</dbReference>
<feature type="domain" description="Smad anchor for receptor activation-like C-terminal" evidence="3">
    <location>
        <begin position="181"/>
        <end position="387"/>
    </location>
</feature>